<name>A0A2L2TLT6_9HYPO</name>
<evidence type="ECO:0000256" key="2">
    <source>
        <dbReference type="SAM" id="MobiDB-lite"/>
    </source>
</evidence>
<dbReference type="GeneID" id="37256200"/>
<dbReference type="Gene3D" id="4.10.240.10">
    <property type="entry name" value="Zn(2)-C6 fungal-type DNA-binding domain"/>
    <property type="match status" value="1"/>
</dbReference>
<dbReference type="SUPFAM" id="SSF57701">
    <property type="entry name" value="Zn2/Cys6 DNA-binding domain"/>
    <property type="match status" value="1"/>
</dbReference>
<dbReference type="PROSITE" id="PS50048">
    <property type="entry name" value="ZN2_CY6_FUNGAL_2"/>
    <property type="match status" value="1"/>
</dbReference>
<dbReference type="InterPro" id="IPR001138">
    <property type="entry name" value="Zn2Cys6_DnaBD"/>
</dbReference>
<dbReference type="CDD" id="cd00067">
    <property type="entry name" value="GAL4"/>
    <property type="match status" value="1"/>
</dbReference>
<evidence type="ECO:0000313" key="5">
    <source>
        <dbReference type="Proteomes" id="UP000245910"/>
    </source>
</evidence>
<feature type="compositionally biased region" description="Low complexity" evidence="2">
    <location>
        <begin position="61"/>
        <end position="72"/>
    </location>
</feature>
<dbReference type="PROSITE" id="PS00463">
    <property type="entry name" value="ZN2_CY6_FUNGAL_1"/>
    <property type="match status" value="1"/>
</dbReference>
<dbReference type="RefSeq" id="XP_025583845.1">
    <property type="nucleotide sequence ID" value="XM_025732883.2"/>
</dbReference>
<proteinExistence type="predicted"/>
<sequence length="416" mass="45856">MLKRRSACERCRSQKLKCIRELENRTDSCLRCSQAQEECVVNLRKTPGRPSGRGNSSTKRTPPTNNTPTQTPTPAPTLVLDDSDSISATRNGSLTSSSDDAIESLFDMNIDWGNMDMFSLGSGNGNDQVPEIPSSLLSYAESTRVEPPPPCASWSDSRDFAAPTGLFPYQIRNEICDPGMQLAGLQRNLSKHLVHLQSSSWDITSVLKLESVSYSFQSPETLCEASRSFNPLIGTFEIIAEFEHVLATLRLNVDRRERLEVSSLPREISMSYMLTAISCYLQLVCIYHNILSYVLDQASSNPAVRNFILDSTPGISLCGFVIPTPKNILGRSFAQLMQHKIRPIETALELPDDCRISKDPNMDQSSERPLLLGAIEGQALLQVLNGQSIEGKSHSGTMGLLESLRAKITEIENLGG</sequence>
<evidence type="ECO:0000256" key="1">
    <source>
        <dbReference type="ARBA" id="ARBA00023242"/>
    </source>
</evidence>
<dbReference type="GO" id="GO:0008270">
    <property type="term" value="F:zinc ion binding"/>
    <property type="evidence" value="ECO:0007669"/>
    <property type="project" value="InterPro"/>
</dbReference>
<dbReference type="InterPro" id="IPR036864">
    <property type="entry name" value="Zn2-C6_fun-type_DNA-bd_sf"/>
</dbReference>
<dbReference type="EMBL" id="LN649230">
    <property type="protein sequence ID" value="CEI60125.1"/>
    <property type="molecule type" value="Genomic_DNA"/>
</dbReference>
<dbReference type="SMART" id="SM00066">
    <property type="entry name" value="GAL4"/>
    <property type="match status" value="1"/>
</dbReference>
<reference evidence="5" key="1">
    <citation type="submission" date="2014-10" db="EMBL/GenBank/DDBJ databases">
        <authorList>
            <person name="King R."/>
        </authorList>
    </citation>
    <scope>NUCLEOTIDE SEQUENCE [LARGE SCALE GENOMIC DNA]</scope>
    <source>
        <strain evidence="5">A3/5</strain>
    </source>
</reference>
<dbReference type="KEGG" id="fvn:FVRRES_04561"/>
<dbReference type="GO" id="GO:0000981">
    <property type="term" value="F:DNA-binding transcription factor activity, RNA polymerase II-specific"/>
    <property type="evidence" value="ECO:0007669"/>
    <property type="project" value="InterPro"/>
</dbReference>
<evidence type="ECO:0000259" key="3">
    <source>
        <dbReference type="PROSITE" id="PS50048"/>
    </source>
</evidence>
<keyword evidence="1" id="KW-0539">Nucleus</keyword>
<evidence type="ECO:0000313" key="4">
    <source>
        <dbReference type="EMBL" id="CEI60125.1"/>
    </source>
</evidence>
<dbReference type="Proteomes" id="UP000245910">
    <property type="component" value="Chromosome II"/>
</dbReference>
<protein>
    <recommendedName>
        <fullName evidence="3">Zn(2)-C6 fungal-type domain-containing protein</fullName>
    </recommendedName>
</protein>
<feature type="compositionally biased region" description="Polar residues" evidence="2">
    <location>
        <begin position="85"/>
        <end position="98"/>
    </location>
</feature>
<dbReference type="STRING" id="56646.A0A2L2TLT6"/>
<dbReference type="Pfam" id="PF00172">
    <property type="entry name" value="Zn_clus"/>
    <property type="match status" value="1"/>
</dbReference>
<feature type="region of interest" description="Disordered" evidence="2">
    <location>
        <begin position="43"/>
        <end position="98"/>
    </location>
</feature>
<feature type="domain" description="Zn(2)-C6 fungal-type" evidence="3">
    <location>
        <begin position="7"/>
        <end position="41"/>
    </location>
</feature>
<keyword evidence="5" id="KW-1185">Reference proteome</keyword>
<organism evidence="4 5">
    <name type="scientific">Fusarium venenatum</name>
    <dbReference type="NCBI Taxonomy" id="56646"/>
    <lineage>
        <taxon>Eukaryota</taxon>
        <taxon>Fungi</taxon>
        <taxon>Dikarya</taxon>
        <taxon>Ascomycota</taxon>
        <taxon>Pezizomycotina</taxon>
        <taxon>Sordariomycetes</taxon>
        <taxon>Hypocreomycetidae</taxon>
        <taxon>Hypocreales</taxon>
        <taxon>Nectriaceae</taxon>
        <taxon>Fusarium</taxon>
    </lineage>
</organism>
<accession>A0A2L2TLT6</accession>
<dbReference type="OrthoDB" id="4222821at2759"/>
<dbReference type="AlphaFoldDB" id="A0A2L2TLT6"/>